<dbReference type="SMART" id="SM00345">
    <property type="entry name" value="HTH_GNTR"/>
    <property type="match status" value="1"/>
</dbReference>
<dbReference type="PANTHER" id="PTHR38445:SF7">
    <property type="entry name" value="GNTR-FAMILY TRANSCRIPTIONAL REGULATOR"/>
    <property type="match status" value="1"/>
</dbReference>
<keyword evidence="2" id="KW-0238">DNA-binding</keyword>
<gene>
    <name evidence="6" type="ORF">I8D64_15865</name>
</gene>
<evidence type="ECO:0000256" key="2">
    <source>
        <dbReference type="ARBA" id="ARBA00023125"/>
    </source>
</evidence>
<name>A0ABS1BE38_9MICO</name>
<dbReference type="InterPro" id="IPR036390">
    <property type="entry name" value="WH_DNA-bd_sf"/>
</dbReference>
<protein>
    <submittedName>
        <fullName evidence="6">GntR family transcriptional regulator</fullName>
    </submittedName>
</protein>
<dbReference type="Proteomes" id="UP000612352">
    <property type="component" value="Unassembled WGS sequence"/>
</dbReference>
<dbReference type="PROSITE" id="PS50949">
    <property type="entry name" value="HTH_GNTR"/>
    <property type="match status" value="1"/>
</dbReference>
<accession>A0ABS1BE38</accession>
<evidence type="ECO:0000256" key="1">
    <source>
        <dbReference type="ARBA" id="ARBA00023015"/>
    </source>
</evidence>
<proteinExistence type="predicted"/>
<organism evidence="6 7">
    <name type="scientific">Brachybacterium halotolerans</name>
    <dbReference type="NCBI Taxonomy" id="2795215"/>
    <lineage>
        <taxon>Bacteria</taxon>
        <taxon>Bacillati</taxon>
        <taxon>Actinomycetota</taxon>
        <taxon>Actinomycetes</taxon>
        <taxon>Micrococcales</taxon>
        <taxon>Dermabacteraceae</taxon>
        <taxon>Brachybacterium</taxon>
    </lineage>
</organism>
<dbReference type="Gene3D" id="1.10.10.10">
    <property type="entry name" value="Winged helix-like DNA-binding domain superfamily/Winged helix DNA-binding domain"/>
    <property type="match status" value="1"/>
</dbReference>
<dbReference type="InterPro" id="IPR036388">
    <property type="entry name" value="WH-like_DNA-bd_sf"/>
</dbReference>
<comment type="caution">
    <text evidence="6">The sequence shown here is derived from an EMBL/GenBank/DDBJ whole genome shotgun (WGS) entry which is preliminary data.</text>
</comment>
<evidence type="ECO:0000313" key="6">
    <source>
        <dbReference type="EMBL" id="MBK0332879.1"/>
    </source>
</evidence>
<keyword evidence="1" id="KW-0805">Transcription regulation</keyword>
<dbReference type="Pfam" id="PF00392">
    <property type="entry name" value="GntR"/>
    <property type="match status" value="1"/>
</dbReference>
<evidence type="ECO:0000259" key="5">
    <source>
        <dbReference type="PROSITE" id="PS50949"/>
    </source>
</evidence>
<keyword evidence="3" id="KW-0804">Transcription</keyword>
<feature type="region of interest" description="Disordered" evidence="4">
    <location>
        <begin position="80"/>
        <end position="106"/>
    </location>
</feature>
<evidence type="ECO:0000313" key="7">
    <source>
        <dbReference type="Proteomes" id="UP000612352"/>
    </source>
</evidence>
<reference evidence="6 7" key="1">
    <citation type="submission" date="2020-12" db="EMBL/GenBank/DDBJ databases">
        <title>Brachybacterium sp. MASK1Z-5, whole genome shotgun sequence.</title>
        <authorList>
            <person name="Tuo L."/>
        </authorList>
    </citation>
    <scope>NUCLEOTIDE SEQUENCE [LARGE SCALE GENOMIC DNA]</scope>
    <source>
        <strain evidence="6 7">MASK1Z-5</strain>
    </source>
</reference>
<dbReference type="CDD" id="cd07377">
    <property type="entry name" value="WHTH_GntR"/>
    <property type="match status" value="1"/>
</dbReference>
<dbReference type="PANTHER" id="PTHR38445">
    <property type="entry name" value="HTH-TYPE TRANSCRIPTIONAL REPRESSOR YTRA"/>
    <property type="match status" value="1"/>
</dbReference>
<sequence>MTRIVVDLSNPTPPFEQVRCEILAQIDAGELRAGDRLPTIRALARDLGLAPGTVARSFKLLEEAGVIVTRRGAGTVVADVGAPTSESSELDGSARAGRNTAGLRDDIRAAPVHRRTRDLEQLLEGPVVEALEAGHLSSEILEVVREVVAAHGARSVSD</sequence>
<dbReference type="SUPFAM" id="SSF46785">
    <property type="entry name" value="Winged helix' DNA-binding domain"/>
    <property type="match status" value="1"/>
</dbReference>
<dbReference type="RefSeq" id="WP_200503770.1">
    <property type="nucleotide sequence ID" value="NZ_JAEDAJ010000014.1"/>
</dbReference>
<feature type="domain" description="HTH gntR-type" evidence="5">
    <location>
        <begin position="12"/>
        <end position="80"/>
    </location>
</feature>
<dbReference type="EMBL" id="JAEDAJ010000014">
    <property type="protein sequence ID" value="MBK0332879.1"/>
    <property type="molecule type" value="Genomic_DNA"/>
</dbReference>
<evidence type="ECO:0000256" key="4">
    <source>
        <dbReference type="SAM" id="MobiDB-lite"/>
    </source>
</evidence>
<evidence type="ECO:0000256" key="3">
    <source>
        <dbReference type="ARBA" id="ARBA00023163"/>
    </source>
</evidence>
<dbReference type="InterPro" id="IPR000524">
    <property type="entry name" value="Tscrpt_reg_HTH_GntR"/>
</dbReference>
<keyword evidence="7" id="KW-1185">Reference proteome</keyword>